<comment type="similarity">
    <text evidence="2">Belongs to the CorA metal ion transporter (MIT) (TC 1.A.35) family.</text>
</comment>
<feature type="compositionally biased region" description="Polar residues" evidence="8">
    <location>
        <begin position="302"/>
        <end position="311"/>
    </location>
</feature>
<dbReference type="Proteomes" id="UP000186601">
    <property type="component" value="Unassembled WGS sequence"/>
</dbReference>
<gene>
    <name evidence="10" type="ORF">PHLCEN_2v10332</name>
</gene>
<dbReference type="InterPro" id="IPR045863">
    <property type="entry name" value="CorA_TM1_TM2"/>
</dbReference>
<dbReference type="GO" id="GO:0050897">
    <property type="term" value="F:cobalt ion binding"/>
    <property type="evidence" value="ECO:0007669"/>
    <property type="project" value="TreeGrafter"/>
</dbReference>
<keyword evidence="7 9" id="KW-0472">Membrane</keyword>
<dbReference type="PANTHER" id="PTHR46494:SF1">
    <property type="entry name" value="CORA FAMILY METAL ION TRANSPORTER (EUROFUNG)"/>
    <property type="match status" value="1"/>
</dbReference>
<feature type="compositionally biased region" description="Basic and acidic residues" evidence="8">
    <location>
        <begin position="285"/>
        <end position="297"/>
    </location>
</feature>
<dbReference type="SUPFAM" id="SSF144083">
    <property type="entry name" value="Magnesium transport protein CorA, transmembrane region"/>
    <property type="match status" value="1"/>
</dbReference>
<evidence type="ECO:0008006" key="12">
    <source>
        <dbReference type="Google" id="ProtNLM"/>
    </source>
</evidence>
<evidence type="ECO:0000256" key="9">
    <source>
        <dbReference type="SAM" id="Phobius"/>
    </source>
</evidence>
<evidence type="ECO:0000313" key="11">
    <source>
        <dbReference type="Proteomes" id="UP000186601"/>
    </source>
</evidence>
<evidence type="ECO:0000256" key="5">
    <source>
        <dbReference type="ARBA" id="ARBA00022692"/>
    </source>
</evidence>
<evidence type="ECO:0000256" key="2">
    <source>
        <dbReference type="ARBA" id="ARBA00009765"/>
    </source>
</evidence>
<dbReference type="AlphaFoldDB" id="A0A2R6NN81"/>
<dbReference type="Pfam" id="PF01544">
    <property type="entry name" value="CorA"/>
    <property type="match status" value="1"/>
</dbReference>
<keyword evidence="5 9" id="KW-0812">Transmembrane</keyword>
<keyword evidence="6 9" id="KW-1133">Transmembrane helix</keyword>
<comment type="caution">
    <text evidence="10">The sequence shown here is derived from an EMBL/GenBank/DDBJ whole genome shotgun (WGS) entry which is preliminary data.</text>
</comment>
<dbReference type="GO" id="GO:0000287">
    <property type="term" value="F:magnesium ion binding"/>
    <property type="evidence" value="ECO:0007669"/>
    <property type="project" value="TreeGrafter"/>
</dbReference>
<accession>A0A2R6NN81</accession>
<evidence type="ECO:0000256" key="4">
    <source>
        <dbReference type="ARBA" id="ARBA00022475"/>
    </source>
</evidence>
<dbReference type="GO" id="GO:0005886">
    <property type="term" value="C:plasma membrane"/>
    <property type="evidence" value="ECO:0007669"/>
    <property type="project" value="UniProtKB-SubCell"/>
</dbReference>
<feature type="region of interest" description="Disordered" evidence="8">
    <location>
        <begin position="249"/>
        <end position="346"/>
    </location>
</feature>
<evidence type="ECO:0000256" key="1">
    <source>
        <dbReference type="ARBA" id="ARBA00004651"/>
    </source>
</evidence>
<feature type="region of interest" description="Disordered" evidence="8">
    <location>
        <begin position="69"/>
        <end position="98"/>
    </location>
</feature>
<evidence type="ECO:0000256" key="7">
    <source>
        <dbReference type="ARBA" id="ARBA00023136"/>
    </source>
</evidence>
<evidence type="ECO:0000256" key="8">
    <source>
        <dbReference type="SAM" id="MobiDB-lite"/>
    </source>
</evidence>
<dbReference type="EMBL" id="MLYV02001056">
    <property type="protein sequence ID" value="PSR73850.1"/>
    <property type="molecule type" value="Genomic_DNA"/>
</dbReference>
<organism evidence="10 11">
    <name type="scientific">Hermanssonia centrifuga</name>
    <dbReference type="NCBI Taxonomy" id="98765"/>
    <lineage>
        <taxon>Eukaryota</taxon>
        <taxon>Fungi</taxon>
        <taxon>Dikarya</taxon>
        <taxon>Basidiomycota</taxon>
        <taxon>Agaricomycotina</taxon>
        <taxon>Agaricomycetes</taxon>
        <taxon>Polyporales</taxon>
        <taxon>Meruliaceae</taxon>
        <taxon>Hermanssonia</taxon>
    </lineage>
</organism>
<dbReference type="Gene3D" id="3.30.460.20">
    <property type="entry name" value="CorA soluble domain-like"/>
    <property type="match status" value="1"/>
</dbReference>
<dbReference type="InterPro" id="IPR045861">
    <property type="entry name" value="CorA_cytoplasmic_dom"/>
</dbReference>
<sequence length="597" mass="67417">MPRENSFSDSDGRSLTPDLEDEQETSPVHTSPPLLLPVQATSAPTVPQHSQTIRPSVDVSLSAPAASIRERGVHVQSPTRPSMGTNPGAPLRPSLLTPGDRFRSSVRKVIAMRRGSVAISSGRVGAEPGIDPRRESAYLTYGHIRQRCLIEVADYSSVRSSFGRMTNQEFISLLADERASAKEPWVKVRWINVGGVSWDVISALALKYGMHPLAVEDLLHFRKNARSKADYYSKHLFLRVLCHRITSDDDSANEETSHRSMTDLPRSASPVPMDADEESASSWSENKHPDGEEHRESGAGSRFSTGTTLRNTVRRRFSNHHDVERQPMKSAHQSIRMSGMESGFTSRKDAKNMKVIKELKKGDRVNVKISPMAIFLFRDGTVITIHQDTKLDFTAPITQRLRQRDTGLRATADASLLVESLLDLVVDQALEVVEAYQSKILKLEEAVLLKPNMKHVRRLHILQGDLILHKRTLEPIKTVIYGLRRYDVDRVAALSERIDPSEKVQGYMSHKSKIYLADVHDHMEYILTSLDMFAGVSENLINYTFNMSSYEMNEVMRRLTLATIIFLPLTLLTGYFVRLNHYPPADMRRLRNQLYRV</sequence>
<dbReference type="STRING" id="98765.A0A2R6NN81"/>
<dbReference type="GO" id="GO:0015095">
    <property type="term" value="F:magnesium ion transmembrane transporter activity"/>
    <property type="evidence" value="ECO:0007669"/>
    <property type="project" value="TreeGrafter"/>
</dbReference>
<feature type="region of interest" description="Disordered" evidence="8">
    <location>
        <begin position="1"/>
        <end position="35"/>
    </location>
</feature>
<evidence type="ECO:0000256" key="3">
    <source>
        <dbReference type="ARBA" id="ARBA00022448"/>
    </source>
</evidence>
<comment type="subcellular location">
    <subcellularLocation>
        <location evidence="1">Cell membrane</location>
        <topology evidence="1">Multi-pass membrane protein</topology>
    </subcellularLocation>
</comment>
<dbReference type="OrthoDB" id="165352at2759"/>
<dbReference type="InterPro" id="IPR002523">
    <property type="entry name" value="MgTranspt_CorA/ZnTranspt_ZntB"/>
</dbReference>
<keyword evidence="4" id="KW-1003">Cell membrane</keyword>
<feature type="transmembrane region" description="Helical" evidence="9">
    <location>
        <begin position="559"/>
        <end position="579"/>
    </location>
</feature>
<proteinExistence type="inferred from homology"/>
<reference evidence="10 11" key="1">
    <citation type="submission" date="2018-02" db="EMBL/GenBank/DDBJ databases">
        <title>Genome sequence of the basidiomycete white-rot fungus Phlebia centrifuga.</title>
        <authorList>
            <person name="Granchi Z."/>
            <person name="Peng M."/>
            <person name="de Vries R.P."/>
            <person name="Hilden K."/>
            <person name="Makela M.R."/>
            <person name="Grigoriev I."/>
            <person name="Riley R."/>
        </authorList>
    </citation>
    <scope>NUCLEOTIDE SEQUENCE [LARGE SCALE GENOMIC DNA]</scope>
    <source>
        <strain evidence="10 11">FBCC195</strain>
    </source>
</reference>
<name>A0A2R6NN81_9APHY</name>
<dbReference type="PANTHER" id="PTHR46494">
    <property type="entry name" value="CORA FAMILY METAL ION TRANSPORTER (EUROFUNG)"/>
    <property type="match status" value="1"/>
</dbReference>
<dbReference type="SUPFAM" id="SSF143865">
    <property type="entry name" value="CorA soluble domain-like"/>
    <property type="match status" value="1"/>
</dbReference>
<dbReference type="GO" id="GO:0015087">
    <property type="term" value="F:cobalt ion transmembrane transporter activity"/>
    <property type="evidence" value="ECO:0007669"/>
    <property type="project" value="TreeGrafter"/>
</dbReference>
<keyword evidence="3" id="KW-0813">Transport</keyword>
<keyword evidence="11" id="KW-1185">Reference proteome</keyword>
<protein>
    <recommendedName>
        <fullName evidence="12">Magnesium transporter</fullName>
    </recommendedName>
</protein>
<evidence type="ECO:0000256" key="6">
    <source>
        <dbReference type="ARBA" id="ARBA00022989"/>
    </source>
</evidence>
<feature type="compositionally biased region" description="Polar residues" evidence="8">
    <location>
        <begin position="76"/>
        <end position="85"/>
    </location>
</feature>
<evidence type="ECO:0000313" key="10">
    <source>
        <dbReference type="EMBL" id="PSR73850.1"/>
    </source>
</evidence>
<dbReference type="Gene3D" id="1.20.58.340">
    <property type="entry name" value="Magnesium transport protein CorA, transmembrane region"/>
    <property type="match status" value="2"/>
</dbReference>